<evidence type="ECO:0000256" key="5">
    <source>
        <dbReference type="ARBA" id="ARBA00022475"/>
    </source>
</evidence>
<dbReference type="NCBIfam" id="TIGR03565">
    <property type="entry name" value="alk_sulf_monoox"/>
    <property type="match status" value="1"/>
</dbReference>
<keyword evidence="5" id="KW-1003">Cell membrane</keyword>
<evidence type="ECO:0000256" key="6">
    <source>
        <dbReference type="ARBA" id="ARBA00022519"/>
    </source>
</evidence>
<dbReference type="GO" id="GO:0016887">
    <property type="term" value="F:ATP hydrolysis activity"/>
    <property type="evidence" value="ECO:0007669"/>
    <property type="project" value="InterPro"/>
</dbReference>
<evidence type="ECO:0000313" key="21">
    <source>
        <dbReference type="Proteomes" id="UP000030106"/>
    </source>
</evidence>
<dbReference type="NCBIfam" id="NF001939">
    <property type="entry name" value="PRK00719.1"/>
    <property type="match status" value="1"/>
</dbReference>
<keyword evidence="10" id="KW-0547">Nucleotide-binding</keyword>
<dbReference type="Gene3D" id="1.10.3720.10">
    <property type="entry name" value="MetI-like"/>
    <property type="match status" value="1"/>
</dbReference>
<dbReference type="Pfam" id="PF00005">
    <property type="entry name" value="ABC_tran"/>
    <property type="match status" value="1"/>
</dbReference>
<keyword evidence="16 17" id="KW-0472">Membrane</keyword>
<evidence type="ECO:0000259" key="18">
    <source>
        <dbReference type="PROSITE" id="PS50893"/>
    </source>
</evidence>
<evidence type="ECO:0000256" key="15">
    <source>
        <dbReference type="ARBA" id="ARBA00023033"/>
    </source>
</evidence>
<dbReference type="CDD" id="cd03293">
    <property type="entry name" value="ABC_NrtD_SsuB_transporters"/>
    <property type="match status" value="1"/>
</dbReference>
<dbReference type="NCBIfam" id="NF008420">
    <property type="entry name" value="PRK11247.1"/>
    <property type="match status" value="1"/>
</dbReference>
<evidence type="ECO:0000256" key="14">
    <source>
        <dbReference type="ARBA" id="ARBA00023002"/>
    </source>
</evidence>
<sequence length="857" mass="93885">MSLNLFWFLPTHGDGHYLGSDTGARPVDYGYLQQIAQAADRIGFTGVLIPTGRSCEDAWLVAASMIPVTQRLKFLVALRPSVVSPTLAARQAATLDRLSNGRALFNLVTGGDAEELAAEGVFLDHEERYEASAEFTRIWRRVLEGETVDYDGKHIKVKGAKLLYPPVQQPRPPLYFGGSSDAAQDLAAEQVDLYLTWGEPPHLVKEKIEQVRAKAEAHGRQVRFGIRLHVIVRETNEEAWQAANRLISHLDDITIAKAQAAFARSDSVGQQRMAALHGGKRDKLEISPNLWAGVGLVRGGAGTALVGDGPTVAARINEYADLGIDSFILSGYPHLEEAYRVGELLFPHLDVSIPAIPQPRQVQEKGEVVANDFIPLLLRLAPWALPVAIVLFWQLASSAGWLSTRILPSPEGVVLAFWNLSASGELWQHLAISSWRAVIGFSIGGSLGMILGLISGLSRWGERLLDSSVQMLRNVPHLALIPLVILWFGIDETAKIFLVALGTLFPIYINTWHGIRNIDRGLLEMARSYGLSGFSLFVHVILPGALPSIMVGVRFALGLMWLTLIVAETISANSGIGYLAMNAREFLQTDVVVVAIVLYALLGKLADVSARLLEHVWLRWHPAYQSKEEMLELRIPAGQFVAVVGRSGGGKSTLLRLLAGLETPNHGALFAGNTPLRDSQEDTRLMFQDDRLLPWKTVIDNVGLGLKNNWREAALQALTAVGLENRAAEWPAALSGGQKQRVALARALIHRPRLLLLDEPLGALDALTRIEMQELIVSLWQEHGFTVLLVTHDVSEAVAMADRVLLIEEGKIGLDLTVDLPRPRRLGSVKLAELEAEVLARVMKRGSEEPARAVRTG</sequence>
<dbReference type="Pfam" id="PF00528">
    <property type="entry name" value="BPD_transp_1"/>
    <property type="match status" value="1"/>
</dbReference>
<feature type="transmembrane region" description="Helical" evidence="17">
    <location>
        <begin position="438"/>
        <end position="460"/>
    </location>
</feature>
<dbReference type="InterPro" id="IPR036661">
    <property type="entry name" value="Luciferase-like_sf"/>
</dbReference>
<feature type="domain" description="ABC transporter" evidence="18">
    <location>
        <begin position="603"/>
        <end position="834"/>
    </location>
</feature>
<dbReference type="SUPFAM" id="SSF52540">
    <property type="entry name" value="P-loop containing nucleoside triphosphate hydrolases"/>
    <property type="match status" value="1"/>
</dbReference>
<dbReference type="FunFam" id="3.20.20.30:FF:000001">
    <property type="entry name" value="Alkanesulfonate monooxygenase"/>
    <property type="match status" value="1"/>
</dbReference>
<feature type="transmembrane region" description="Helical" evidence="17">
    <location>
        <begin position="472"/>
        <end position="490"/>
    </location>
</feature>
<dbReference type="HAMAP" id="MF_01229">
    <property type="entry name" value="Alkanesulf_monooxygen"/>
    <property type="match status" value="1"/>
</dbReference>
<evidence type="ECO:0000256" key="2">
    <source>
        <dbReference type="ARBA" id="ARBA00007044"/>
    </source>
</evidence>
<dbReference type="PROSITE" id="PS00211">
    <property type="entry name" value="ABC_TRANSPORTER_1"/>
    <property type="match status" value="1"/>
</dbReference>
<evidence type="ECO:0000256" key="12">
    <source>
        <dbReference type="ARBA" id="ARBA00022967"/>
    </source>
</evidence>
<proteinExistence type="inferred from homology"/>
<keyword evidence="11" id="KW-0067">ATP-binding</keyword>
<dbReference type="CDD" id="cd01094">
    <property type="entry name" value="Alkanesulfonate_monoxygenase"/>
    <property type="match status" value="1"/>
</dbReference>
<dbReference type="STRING" id="1245745.A0A0A2VZ03"/>
<dbReference type="Pfam" id="PF00296">
    <property type="entry name" value="Bac_luciferase"/>
    <property type="match status" value="1"/>
</dbReference>
<dbReference type="InterPro" id="IPR027417">
    <property type="entry name" value="P-loop_NTPase"/>
</dbReference>
<keyword evidence="15 20" id="KW-0503">Monooxygenase</keyword>
<dbReference type="PANTHER" id="PTHR42847">
    <property type="entry name" value="ALKANESULFONATE MONOOXYGENASE"/>
    <property type="match status" value="1"/>
</dbReference>
<dbReference type="InterPro" id="IPR050172">
    <property type="entry name" value="SsuD_RutA_monooxygenase"/>
</dbReference>
<keyword evidence="12" id="KW-1278">Translocase</keyword>
<dbReference type="FunFam" id="1.10.3720.10:FF:000003">
    <property type="entry name" value="Aliphatic sulfonate ABC transporter permease"/>
    <property type="match status" value="1"/>
</dbReference>
<dbReference type="InterPro" id="IPR011251">
    <property type="entry name" value="Luciferase-like_dom"/>
</dbReference>
<dbReference type="GO" id="GO:0015849">
    <property type="term" value="P:organic acid transport"/>
    <property type="evidence" value="ECO:0007669"/>
    <property type="project" value="UniProtKB-ARBA"/>
</dbReference>
<dbReference type="GO" id="GO:0005886">
    <property type="term" value="C:plasma membrane"/>
    <property type="evidence" value="ECO:0007669"/>
    <property type="project" value="UniProtKB-SubCell"/>
</dbReference>
<dbReference type="Proteomes" id="UP000030106">
    <property type="component" value="Unassembled WGS sequence"/>
</dbReference>
<evidence type="ECO:0000256" key="13">
    <source>
        <dbReference type="ARBA" id="ARBA00022989"/>
    </source>
</evidence>
<dbReference type="EMBL" id="ANFO01000218">
    <property type="protein sequence ID" value="KGQ11410.1"/>
    <property type="molecule type" value="Genomic_DNA"/>
</dbReference>
<reference evidence="20 21" key="1">
    <citation type="submission" date="2012-10" db="EMBL/GenBank/DDBJ databases">
        <title>Genome sequencing and analysis of entomopathogenic fungi Beauveria bassiana D1-5.</title>
        <authorList>
            <person name="Li Q."/>
            <person name="Wang L."/>
            <person name="Zhang Z."/>
            <person name="Wang Q."/>
            <person name="Ren J."/>
            <person name="Wang M."/>
            <person name="Xu W."/>
            <person name="Wang J."/>
            <person name="Lu Y."/>
            <person name="Du Q."/>
            <person name="Sun Z."/>
        </authorList>
    </citation>
    <scope>NUCLEOTIDE SEQUENCE [LARGE SCALE GENOMIC DNA]</scope>
    <source>
        <strain evidence="20 21">D1-5</strain>
    </source>
</reference>
<evidence type="ECO:0000313" key="20">
    <source>
        <dbReference type="EMBL" id="KGQ11410.1"/>
    </source>
</evidence>
<feature type="domain" description="ABC transmembrane type-1" evidence="19">
    <location>
        <begin position="426"/>
        <end position="610"/>
    </location>
</feature>
<dbReference type="InterPro" id="IPR035906">
    <property type="entry name" value="MetI-like_sf"/>
</dbReference>
<evidence type="ECO:0000256" key="4">
    <source>
        <dbReference type="ARBA" id="ARBA00022448"/>
    </source>
</evidence>
<dbReference type="SUPFAM" id="SSF51679">
    <property type="entry name" value="Bacterial luciferase-like"/>
    <property type="match status" value="1"/>
</dbReference>
<dbReference type="HOGENOM" id="CLU_016693_0_0_1"/>
<protein>
    <recommendedName>
        <fullName evidence="3">alkanesulfonate monooxygenase</fullName>
        <ecNumber evidence="3">1.14.14.5</ecNumber>
    </recommendedName>
</protein>
<evidence type="ECO:0000256" key="16">
    <source>
        <dbReference type="ARBA" id="ARBA00023136"/>
    </source>
</evidence>
<dbReference type="PANTHER" id="PTHR42847:SF4">
    <property type="entry name" value="ALKANESULFONATE MONOOXYGENASE-RELATED"/>
    <property type="match status" value="1"/>
</dbReference>
<comment type="caution">
    <text evidence="20">The sequence shown here is derived from an EMBL/GenBank/DDBJ whole genome shotgun (WGS) entry which is preliminary data.</text>
</comment>
<keyword evidence="9 17" id="KW-0812">Transmembrane</keyword>
<evidence type="ECO:0000256" key="3">
    <source>
        <dbReference type="ARBA" id="ARBA00012113"/>
    </source>
</evidence>
<dbReference type="PROSITE" id="PS50928">
    <property type="entry name" value="ABC_TM1"/>
    <property type="match status" value="1"/>
</dbReference>
<dbReference type="AlphaFoldDB" id="A0A0A2VZ03"/>
<dbReference type="FunFam" id="3.40.50.300:FF:000653">
    <property type="entry name" value="Aliphatic sulfonates import ATP-binding protein SsuB"/>
    <property type="match status" value="1"/>
</dbReference>
<dbReference type="InterPro" id="IPR000515">
    <property type="entry name" value="MetI-like"/>
</dbReference>
<dbReference type="GO" id="GO:0008726">
    <property type="term" value="F:alkanesulfonate monooxygenase activity"/>
    <property type="evidence" value="ECO:0007669"/>
    <property type="project" value="UniProtKB-EC"/>
</dbReference>
<organism evidence="20 21">
    <name type="scientific">Beauveria bassiana D1-5</name>
    <dbReference type="NCBI Taxonomy" id="1245745"/>
    <lineage>
        <taxon>Eukaryota</taxon>
        <taxon>Fungi</taxon>
        <taxon>Dikarya</taxon>
        <taxon>Ascomycota</taxon>
        <taxon>Pezizomycotina</taxon>
        <taxon>Sordariomycetes</taxon>
        <taxon>Hypocreomycetidae</taxon>
        <taxon>Hypocreales</taxon>
        <taxon>Cordycipitaceae</taxon>
        <taxon>Beauveria</taxon>
    </lineage>
</organism>
<evidence type="ECO:0000256" key="7">
    <source>
        <dbReference type="ARBA" id="ARBA00022630"/>
    </source>
</evidence>
<comment type="similarity">
    <text evidence="2">Belongs to the SsuD family.</text>
</comment>
<keyword evidence="8" id="KW-0288">FMN</keyword>
<evidence type="ECO:0000256" key="17">
    <source>
        <dbReference type="SAM" id="Phobius"/>
    </source>
</evidence>
<evidence type="ECO:0000256" key="10">
    <source>
        <dbReference type="ARBA" id="ARBA00022741"/>
    </source>
</evidence>
<keyword evidence="13 17" id="KW-1133">Transmembrane helix</keyword>
<evidence type="ECO:0000259" key="19">
    <source>
        <dbReference type="PROSITE" id="PS50928"/>
    </source>
</evidence>
<dbReference type="SMART" id="SM00382">
    <property type="entry name" value="AAA"/>
    <property type="match status" value="1"/>
</dbReference>
<dbReference type="CDD" id="cd06261">
    <property type="entry name" value="TM_PBP2"/>
    <property type="match status" value="1"/>
</dbReference>
<dbReference type="GO" id="GO:0046306">
    <property type="term" value="P:alkanesulfonate catabolic process"/>
    <property type="evidence" value="ECO:0007669"/>
    <property type="project" value="TreeGrafter"/>
</dbReference>
<keyword evidence="14" id="KW-0560">Oxidoreductase</keyword>
<keyword evidence="7" id="KW-0285">Flavoprotein</keyword>
<evidence type="ECO:0000256" key="1">
    <source>
        <dbReference type="ARBA" id="ARBA00004651"/>
    </source>
</evidence>
<keyword evidence="4" id="KW-0813">Transport</keyword>
<dbReference type="Gene3D" id="3.20.20.30">
    <property type="entry name" value="Luciferase-like domain"/>
    <property type="match status" value="1"/>
</dbReference>
<gene>
    <name evidence="20" type="ORF">BBAD15_g2837</name>
</gene>
<dbReference type="GO" id="GO:0005524">
    <property type="term" value="F:ATP binding"/>
    <property type="evidence" value="ECO:0007669"/>
    <property type="project" value="UniProtKB-KW"/>
</dbReference>
<dbReference type="InterPro" id="IPR003593">
    <property type="entry name" value="AAA+_ATPase"/>
</dbReference>
<accession>A0A0A2VZ03</accession>
<dbReference type="PROSITE" id="PS50893">
    <property type="entry name" value="ABC_TRANSPORTER_2"/>
    <property type="match status" value="1"/>
</dbReference>
<keyword evidence="6" id="KW-0997">Cell inner membrane</keyword>
<dbReference type="InterPro" id="IPR019911">
    <property type="entry name" value="Alkanesulphonate_mOase_FMN-dep"/>
</dbReference>
<dbReference type="SUPFAM" id="SSF161098">
    <property type="entry name" value="MetI-like"/>
    <property type="match status" value="1"/>
</dbReference>
<evidence type="ECO:0000256" key="9">
    <source>
        <dbReference type="ARBA" id="ARBA00022692"/>
    </source>
</evidence>
<name>A0A0A2VZ03_BEABA</name>
<feature type="transmembrane region" description="Helical" evidence="17">
    <location>
        <begin position="496"/>
        <end position="515"/>
    </location>
</feature>
<dbReference type="GO" id="GO:0055085">
    <property type="term" value="P:transmembrane transport"/>
    <property type="evidence" value="ECO:0007669"/>
    <property type="project" value="InterPro"/>
</dbReference>
<evidence type="ECO:0000256" key="11">
    <source>
        <dbReference type="ARBA" id="ARBA00022840"/>
    </source>
</evidence>
<feature type="transmembrane region" description="Helical" evidence="17">
    <location>
        <begin position="536"/>
        <end position="566"/>
    </location>
</feature>
<feature type="transmembrane region" description="Helical" evidence="17">
    <location>
        <begin position="586"/>
        <end position="602"/>
    </location>
</feature>
<comment type="subcellular location">
    <subcellularLocation>
        <location evidence="1">Cell membrane</location>
        <topology evidence="1">Multi-pass membrane protein</topology>
    </subcellularLocation>
</comment>
<evidence type="ECO:0000256" key="8">
    <source>
        <dbReference type="ARBA" id="ARBA00022643"/>
    </source>
</evidence>
<dbReference type="InterPro" id="IPR003439">
    <property type="entry name" value="ABC_transporter-like_ATP-bd"/>
</dbReference>
<dbReference type="NCBIfam" id="NF008470">
    <property type="entry name" value="PRK11365.1"/>
    <property type="match status" value="1"/>
</dbReference>
<dbReference type="EC" id="1.14.14.5" evidence="3"/>
<dbReference type="Gene3D" id="3.40.50.300">
    <property type="entry name" value="P-loop containing nucleotide triphosphate hydrolases"/>
    <property type="match status" value="1"/>
</dbReference>
<dbReference type="GO" id="GO:0015711">
    <property type="term" value="P:organic anion transport"/>
    <property type="evidence" value="ECO:0007669"/>
    <property type="project" value="UniProtKB-ARBA"/>
</dbReference>
<dbReference type="InterPro" id="IPR017871">
    <property type="entry name" value="ABC_transporter-like_CS"/>
</dbReference>